<name>A0A4C1T4B0_EUMVA</name>
<sequence length="138" mass="15502">MNSIAKRRNNILVVILLNLLKRLVQRNRTTFFHGFYLLLKGLIPKTFTLALCGLEAAADPRHLSTGSIRRGRDIGQQLRAETRCRGLGGKRPRPRRARAALIRGSHINPRPLLMAPTEIDFTPEITRVGGSSGFRLPR</sequence>
<comment type="caution">
    <text evidence="1">The sequence shown here is derived from an EMBL/GenBank/DDBJ whole genome shotgun (WGS) entry which is preliminary data.</text>
</comment>
<accession>A0A4C1T4B0</accession>
<dbReference type="Proteomes" id="UP000299102">
    <property type="component" value="Unassembled WGS sequence"/>
</dbReference>
<organism evidence="1 2">
    <name type="scientific">Eumeta variegata</name>
    <name type="common">Bagworm moth</name>
    <name type="synonym">Eumeta japonica</name>
    <dbReference type="NCBI Taxonomy" id="151549"/>
    <lineage>
        <taxon>Eukaryota</taxon>
        <taxon>Metazoa</taxon>
        <taxon>Ecdysozoa</taxon>
        <taxon>Arthropoda</taxon>
        <taxon>Hexapoda</taxon>
        <taxon>Insecta</taxon>
        <taxon>Pterygota</taxon>
        <taxon>Neoptera</taxon>
        <taxon>Endopterygota</taxon>
        <taxon>Lepidoptera</taxon>
        <taxon>Glossata</taxon>
        <taxon>Ditrysia</taxon>
        <taxon>Tineoidea</taxon>
        <taxon>Psychidae</taxon>
        <taxon>Oiketicinae</taxon>
        <taxon>Eumeta</taxon>
    </lineage>
</organism>
<proteinExistence type="predicted"/>
<evidence type="ECO:0000313" key="1">
    <source>
        <dbReference type="EMBL" id="GBP08400.1"/>
    </source>
</evidence>
<dbReference type="AlphaFoldDB" id="A0A4C1T4B0"/>
<gene>
    <name evidence="1" type="ORF">EVAR_77108_1</name>
</gene>
<keyword evidence="2" id="KW-1185">Reference proteome</keyword>
<evidence type="ECO:0000313" key="2">
    <source>
        <dbReference type="Proteomes" id="UP000299102"/>
    </source>
</evidence>
<reference evidence="1 2" key="1">
    <citation type="journal article" date="2019" name="Commun. Biol.">
        <title>The bagworm genome reveals a unique fibroin gene that provides high tensile strength.</title>
        <authorList>
            <person name="Kono N."/>
            <person name="Nakamura H."/>
            <person name="Ohtoshi R."/>
            <person name="Tomita M."/>
            <person name="Numata K."/>
            <person name="Arakawa K."/>
        </authorList>
    </citation>
    <scope>NUCLEOTIDE SEQUENCE [LARGE SCALE GENOMIC DNA]</scope>
</reference>
<dbReference type="EMBL" id="BGZK01000031">
    <property type="protein sequence ID" value="GBP08400.1"/>
    <property type="molecule type" value="Genomic_DNA"/>
</dbReference>
<protein>
    <submittedName>
        <fullName evidence="1">Uncharacterized protein</fullName>
    </submittedName>
</protein>